<keyword evidence="2" id="KW-1185">Reference proteome</keyword>
<dbReference type="Proteomes" id="UP000041254">
    <property type="component" value="Unassembled WGS sequence"/>
</dbReference>
<dbReference type="EMBL" id="CDMY01000446">
    <property type="protein sequence ID" value="CEM13218.1"/>
    <property type="molecule type" value="Genomic_DNA"/>
</dbReference>
<organism evidence="1 2">
    <name type="scientific">Vitrella brassicaformis (strain CCMP3155)</name>
    <dbReference type="NCBI Taxonomy" id="1169540"/>
    <lineage>
        <taxon>Eukaryota</taxon>
        <taxon>Sar</taxon>
        <taxon>Alveolata</taxon>
        <taxon>Colpodellida</taxon>
        <taxon>Vitrellaceae</taxon>
        <taxon>Vitrella</taxon>
    </lineage>
</organism>
<evidence type="ECO:0000313" key="2">
    <source>
        <dbReference type="Proteomes" id="UP000041254"/>
    </source>
</evidence>
<dbReference type="InParanoid" id="A0A0G4FJE1"/>
<reference evidence="1 2" key="1">
    <citation type="submission" date="2014-11" db="EMBL/GenBank/DDBJ databases">
        <authorList>
            <person name="Zhu J."/>
            <person name="Qi W."/>
            <person name="Song R."/>
        </authorList>
    </citation>
    <scope>NUCLEOTIDE SEQUENCE [LARGE SCALE GENOMIC DNA]</scope>
</reference>
<gene>
    <name evidence="1" type="ORF">Vbra_9227</name>
</gene>
<dbReference type="VEuPathDB" id="CryptoDB:Vbra_9227"/>
<protein>
    <submittedName>
        <fullName evidence="1">Uncharacterized protein</fullName>
    </submittedName>
</protein>
<evidence type="ECO:0000313" key="1">
    <source>
        <dbReference type="EMBL" id="CEM13218.1"/>
    </source>
</evidence>
<sequence>MQQQHQQQHPFSYIFVGRRTFYLLSLTDILQLRATCKWLSKLFGAAQLRDRLRHSLGSQAGLRRVVNGRQVQLMRFDDEQFGVCDLLHHTVCVMEEGEWVEIGEVIEWAGQCGCCALPLSLTADDINTHASKTAYLSVPRVLAQLMVVGRHANGNGSCLRIFRYANGEVRAIKDEPGFELDLNPPLLAGHLYQQHRLEHGPPVASRIEYSGFTGKWTSVRYPDTYASVSSFAKRMICFHFYDTHRWPQPHLATLNRHTLMALNRRVGGGRLDGLLTDSPHTPVAGCTTTLTWNGPIRDLVLTDSSHTFVAWINLFAWGGGTVRVQVWTTEAPVAGEWRAFKDRFPVTTRLARVAFERAAPYVFDGQVPTMAAMMRAVQVAVSD</sequence>
<accession>A0A0G4FJE1</accession>
<name>A0A0G4FJE1_VITBC</name>
<dbReference type="PhylomeDB" id="A0A0G4FJE1"/>
<dbReference type="AlphaFoldDB" id="A0A0G4FJE1"/>
<proteinExistence type="predicted"/>